<feature type="compositionally biased region" description="Polar residues" evidence="1">
    <location>
        <begin position="375"/>
        <end position="384"/>
    </location>
</feature>
<dbReference type="AlphaFoldDB" id="A0A8S3Z6Z3"/>
<feature type="region of interest" description="Disordered" evidence="1">
    <location>
        <begin position="1"/>
        <end position="134"/>
    </location>
</feature>
<feature type="region of interest" description="Disordered" evidence="1">
    <location>
        <begin position="409"/>
        <end position="486"/>
    </location>
</feature>
<feature type="compositionally biased region" description="Basic and acidic residues" evidence="1">
    <location>
        <begin position="265"/>
        <end position="339"/>
    </location>
</feature>
<feature type="compositionally biased region" description="Polar residues" evidence="1">
    <location>
        <begin position="25"/>
        <end position="37"/>
    </location>
</feature>
<feature type="compositionally biased region" description="Basic and acidic residues" evidence="1">
    <location>
        <begin position="415"/>
        <end position="432"/>
    </location>
</feature>
<protein>
    <recommendedName>
        <fullName evidence="4">Btz domain-containing protein</fullName>
    </recommendedName>
</protein>
<feature type="compositionally biased region" description="Gly residues" evidence="1">
    <location>
        <begin position="553"/>
        <end position="571"/>
    </location>
</feature>
<evidence type="ECO:0008006" key="4">
    <source>
        <dbReference type="Google" id="ProtNLM"/>
    </source>
</evidence>
<accession>A0A8S3Z6Z3</accession>
<evidence type="ECO:0000313" key="2">
    <source>
        <dbReference type="EMBL" id="CAG5122636.1"/>
    </source>
</evidence>
<comment type="caution">
    <text evidence="2">The sequence shown here is derived from an EMBL/GenBank/DDBJ whole genome shotgun (WGS) entry which is preliminary data.</text>
</comment>
<dbReference type="Proteomes" id="UP000678393">
    <property type="component" value="Unassembled WGS sequence"/>
</dbReference>
<evidence type="ECO:0000256" key="1">
    <source>
        <dbReference type="SAM" id="MobiDB-lite"/>
    </source>
</evidence>
<dbReference type="EMBL" id="CAJHNH020001335">
    <property type="protein sequence ID" value="CAG5122636.1"/>
    <property type="molecule type" value="Genomic_DNA"/>
</dbReference>
<name>A0A8S3Z6Z3_9EUPU</name>
<keyword evidence="3" id="KW-1185">Reference proteome</keyword>
<feature type="region of interest" description="Disordered" evidence="1">
    <location>
        <begin position="369"/>
        <end position="388"/>
    </location>
</feature>
<organism evidence="2 3">
    <name type="scientific">Candidula unifasciata</name>
    <dbReference type="NCBI Taxonomy" id="100452"/>
    <lineage>
        <taxon>Eukaryota</taxon>
        <taxon>Metazoa</taxon>
        <taxon>Spiralia</taxon>
        <taxon>Lophotrochozoa</taxon>
        <taxon>Mollusca</taxon>
        <taxon>Gastropoda</taxon>
        <taxon>Heterobranchia</taxon>
        <taxon>Euthyneura</taxon>
        <taxon>Panpulmonata</taxon>
        <taxon>Eupulmonata</taxon>
        <taxon>Stylommatophora</taxon>
        <taxon>Helicina</taxon>
        <taxon>Helicoidea</taxon>
        <taxon>Geomitridae</taxon>
        <taxon>Candidula</taxon>
    </lineage>
</organism>
<feature type="region of interest" description="Disordered" evidence="1">
    <location>
        <begin position="254"/>
        <end position="339"/>
    </location>
</feature>
<dbReference type="OrthoDB" id="6124571at2759"/>
<sequence>RGVPLSYPRHSPGPPPRGRDKALSVSRSGDWSGSGSKPRSGLVRAQPVREHRHESKAKRLSPSPKLEPSIKKRRLSSASLSPLRKHSRSRSRGRSPISSSSHAKKDLSSARDVSSLIPQRKVSSSSSKRKSPRVTLHKRFTLDDQETFEIEENVTIAILRKPDAQPSEDVTVKKVFEASQFKMIHKKTEGRKPIFDREEIKVWRHDENLTDDPDYEYRLVRVKSTTGTSKSASNELSRLSPDVVRKTIRLQESGKSNVLASHAEPPIRLDPRPDPRYESRFHQPKEKDDEFRSVKRRDGEKKKEFDDRRGSVDIRGRKEYVSDRKWEDEKREERGKEETYDLRQALERRRSDKEEGFRFEVRRDSVPAEGGYYVDSQQAGPSNVDQRRFPYKEAPGRSVVVDENRARKQFGGSVARDHDSSWSGRRFNDEQGHAAGNRGSLGTGETDGAVREDVADFRDGDSGFDRRRKYSNSPPATRGWRGGYRGRARGRPREFVPFEPDYPLPTVINDTFQYSQHDDRGVSPRPFRRGGFRGRFGPRNFGGKNFRAMTRGSRGGFRGFRGGTRGRGFGSQGDRRKDGLMNFMSYTHTHAQSAFTHLRYNSLSFSLSHAHTHSLHTHSTERTLHTHIVYNITHCQKRTAVL</sequence>
<reference evidence="2" key="1">
    <citation type="submission" date="2021-04" db="EMBL/GenBank/DDBJ databases">
        <authorList>
            <consortium name="Molecular Ecology Group"/>
        </authorList>
    </citation>
    <scope>NUCLEOTIDE SEQUENCE</scope>
</reference>
<feature type="compositionally biased region" description="Basic residues" evidence="1">
    <location>
        <begin position="83"/>
        <end position="93"/>
    </location>
</feature>
<feature type="region of interest" description="Disordered" evidence="1">
    <location>
        <begin position="516"/>
        <end position="574"/>
    </location>
</feature>
<feature type="non-terminal residue" evidence="2">
    <location>
        <position position="642"/>
    </location>
</feature>
<evidence type="ECO:0000313" key="3">
    <source>
        <dbReference type="Proteomes" id="UP000678393"/>
    </source>
</evidence>
<feature type="compositionally biased region" description="Basic and acidic residues" evidence="1">
    <location>
        <begin position="448"/>
        <end position="465"/>
    </location>
</feature>
<feature type="compositionally biased region" description="Low complexity" evidence="1">
    <location>
        <begin position="535"/>
        <end position="552"/>
    </location>
</feature>
<gene>
    <name evidence="2" type="ORF">CUNI_LOCUS8194</name>
</gene>
<proteinExistence type="predicted"/>